<dbReference type="Pfam" id="PF00583">
    <property type="entry name" value="Acetyltransf_1"/>
    <property type="match status" value="1"/>
</dbReference>
<dbReference type="KEGG" id="hmp:K6T50_07860"/>
<organism evidence="5 6">
    <name type="scientific">Halobaculum magnesiiphilum</name>
    <dbReference type="NCBI Taxonomy" id="1017351"/>
    <lineage>
        <taxon>Archaea</taxon>
        <taxon>Methanobacteriati</taxon>
        <taxon>Methanobacteriota</taxon>
        <taxon>Stenosarchaea group</taxon>
        <taxon>Halobacteria</taxon>
        <taxon>Halobacteriales</taxon>
        <taxon>Haloferacaceae</taxon>
        <taxon>Halobaculum</taxon>
    </lineage>
</organism>
<dbReference type="InterPro" id="IPR016181">
    <property type="entry name" value="Acyl_CoA_acyltransferase"/>
</dbReference>
<gene>
    <name evidence="5" type="ORF">K6T50_07860</name>
</gene>
<proteinExistence type="predicted"/>
<sequence length="213" mass="22617">MPLHRSSASSLIPTTSKGRVVTTSRGAAAGDDETDEPRIRPAGRADLLGVFRIEKAVFAQPWPYAAFEGLLDAPGFLVAEGDPDAGARAAAGGDAIDGAIDAGDVIGYVVGDVTPNHGQDIGHIKDLAVRPDAQGRGLGRRLLRASLSELAAAGASVVKLEVRESNHRAQDLYDDEGFRPARRIPRYYGDGESAFVMRLDLGEWVRERNAGES</sequence>
<reference evidence="5 6" key="1">
    <citation type="journal article" date="2021" name="Int. J. Syst. Evol. Microbiol.">
        <title>Halobaculum halophilum sp. nov. and Halobaculum salinum sp. nov., isolated from salt lake and saline soil.</title>
        <authorList>
            <person name="Cui H.L."/>
            <person name="Shi X.W."/>
            <person name="Yin X.M."/>
            <person name="Yang X.Y."/>
            <person name="Hou J."/>
            <person name="Zhu L."/>
        </authorList>
    </citation>
    <scope>NUCLEOTIDE SEQUENCE [LARGE SCALE GENOMIC DNA]</scope>
    <source>
        <strain evidence="5 6">NBRC 109044</strain>
    </source>
</reference>
<dbReference type="InterPro" id="IPR050680">
    <property type="entry name" value="YpeA/RimI_acetyltransf"/>
</dbReference>
<evidence type="ECO:0000259" key="4">
    <source>
        <dbReference type="PROSITE" id="PS51186"/>
    </source>
</evidence>
<name>A0A8T8WGU1_9EURY</name>
<protein>
    <submittedName>
        <fullName evidence="5">GNAT family N-acetyltransferase</fullName>
        <ecNumber evidence="5">2.3.1.-</ecNumber>
    </submittedName>
</protein>
<evidence type="ECO:0000256" key="3">
    <source>
        <dbReference type="SAM" id="MobiDB-lite"/>
    </source>
</evidence>
<feature type="region of interest" description="Disordered" evidence="3">
    <location>
        <begin position="1"/>
        <end position="39"/>
    </location>
</feature>
<evidence type="ECO:0000313" key="5">
    <source>
        <dbReference type="EMBL" id="QZP39058.1"/>
    </source>
</evidence>
<dbReference type="EMBL" id="CP081958">
    <property type="protein sequence ID" value="QZP39058.1"/>
    <property type="molecule type" value="Genomic_DNA"/>
</dbReference>
<accession>A0A8T8WGU1</accession>
<dbReference type="InterPro" id="IPR000182">
    <property type="entry name" value="GNAT_dom"/>
</dbReference>
<keyword evidence="2 5" id="KW-0012">Acyltransferase</keyword>
<evidence type="ECO:0000256" key="2">
    <source>
        <dbReference type="ARBA" id="ARBA00023315"/>
    </source>
</evidence>
<evidence type="ECO:0000256" key="1">
    <source>
        <dbReference type="ARBA" id="ARBA00022679"/>
    </source>
</evidence>
<keyword evidence="6" id="KW-1185">Reference proteome</keyword>
<dbReference type="PANTHER" id="PTHR43420:SF12">
    <property type="entry name" value="N-ACETYLTRANSFERASE DOMAIN-CONTAINING PROTEIN"/>
    <property type="match status" value="1"/>
</dbReference>
<dbReference type="Gene3D" id="3.40.630.30">
    <property type="match status" value="1"/>
</dbReference>
<dbReference type="Proteomes" id="UP000826254">
    <property type="component" value="Chromosome"/>
</dbReference>
<dbReference type="AlphaFoldDB" id="A0A8T8WGU1"/>
<evidence type="ECO:0000313" key="6">
    <source>
        <dbReference type="Proteomes" id="UP000826254"/>
    </source>
</evidence>
<dbReference type="PROSITE" id="PS51186">
    <property type="entry name" value="GNAT"/>
    <property type="match status" value="1"/>
</dbReference>
<feature type="domain" description="N-acetyltransferase" evidence="4">
    <location>
        <begin position="37"/>
        <end position="202"/>
    </location>
</feature>
<dbReference type="EC" id="2.3.1.-" evidence="5"/>
<dbReference type="PANTHER" id="PTHR43420">
    <property type="entry name" value="ACETYLTRANSFERASE"/>
    <property type="match status" value="1"/>
</dbReference>
<dbReference type="SUPFAM" id="SSF55729">
    <property type="entry name" value="Acyl-CoA N-acyltransferases (Nat)"/>
    <property type="match status" value="1"/>
</dbReference>
<dbReference type="GO" id="GO:0016747">
    <property type="term" value="F:acyltransferase activity, transferring groups other than amino-acyl groups"/>
    <property type="evidence" value="ECO:0007669"/>
    <property type="project" value="InterPro"/>
</dbReference>
<feature type="compositionally biased region" description="Polar residues" evidence="3">
    <location>
        <begin position="1"/>
        <end position="25"/>
    </location>
</feature>
<keyword evidence="1 5" id="KW-0808">Transferase</keyword>